<evidence type="ECO:0000313" key="2">
    <source>
        <dbReference type="EMBL" id="KAJ1153060.1"/>
    </source>
</evidence>
<gene>
    <name evidence="2" type="ORF">NDU88_005827</name>
</gene>
<proteinExistence type="predicted"/>
<organism evidence="2 3">
    <name type="scientific">Pleurodeles waltl</name>
    <name type="common">Iberian ribbed newt</name>
    <dbReference type="NCBI Taxonomy" id="8319"/>
    <lineage>
        <taxon>Eukaryota</taxon>
        <taxon>Metazoa</taxon>
        <taxon>Chordata</taxon>
        <taxon>Craniata</taxon>
        <taxon>Vertebrata</taxon>
        <taxon>Euteleostomi</taxon>
        <taxon>Amphibia</taxon>
        <taxon>Batrachia</taxon>
        <taxon>Caudata</taxon>
        <taxon>Salamandroidea</taxon>
        <taxon>Salamandridae</taxon>
        <taxon>Pleurodelinae</taxon>
        <taxon>Pleurodeles</taxon>
    </lineage>
</organism>
<comment type="caution">
    <text evidence="2">The sequence shown here is derived from an EMBL/GenBank/DDBJ whole genome shotgun (WGS) entry which is preliminary data.</text>
</comment>
<evidence type="ECO:0000256" key="1">
    <source>
        <dbReference type="SAM" id="MobiDB-lite"/>
    </source>
</evidence>
<feature type="compositionally biased region" description="Polar residues" evidence="1">
    <location>
        <begin position="194"/>
        <end position="205"/>
    </location>
</feature>
<dbReference type="EMBL" id="JANPWB010000009">
    <property type="protein sequence ID" value="KAJ1153060.1"/>
    <property type="molecule type" value="Genomic_DNA"/>
</dbReference>
<feature type="compositionally biased region" description="Basic residues" evidence="1">
    <location>
        <begin position="172"/>
        <end position="181"/>
    </location>
</feature>
<evidence type="ECO:0000313" key="3">
    <source>
        <dbReference type="Proteomes" id="UP001066276"/>
    </source>
</evidence>
<accession>A0AAV7RM47</accession>
<reference evidence="2" key="1">
    <citation type="journal article" date="2022" name="bioRxiv">
        <title>Sequencing and chromosome-scale assembly of the giantPleurodeles waltlgenome.</title>
        <authorList>
            <person name="Brown T."/>
            <person name="Elewa A."/>
            <person name="Iarovenko S."/>
            <person name="Subramanian E."/>
            <person name="Araus A.J."/>
            <person name="Petzold A."/>
            <person name="Susuki M."/>
            <person name="Suzuki K.-i.T."/>
            <person name="Hayashi T."/>
            <person name="Toyoda A."/>
            <person name="Oliveira C."/>
            <person name="Osipova E."/>
            <person name="Leigh N.D."/>
            <person name="Simon A."/>
            <person name="Yun M.H."/>
        </authorList>
    </citation>
    <scope>NUCLEOTIDE SEQUENCE</scope>
    <source>
        <strain evidence="2">20211129_DDA</strain>
        <tissue evidence="2">Liver</tissue>
    </source>
</reference>
<sequence>MVQVKVDIVIAKTGTKTVMRNMAQLKSYKPRRDPAAEELTLASEMIDTVFLTLQPLKAQVQKARPVQLPMIALHGQSQDTSMTESEGSESDSRNSQQESAIPEPEWADFRVPAGSPGRRGRDWRSLGTRISGFPRECKETMDYAQHVLQERKTLEETRKETEKETGKENKEHPRRNRRRLVLRTLQRTERLQKDANSATSQEGRG</sequence>
<feature type="region of interest" description="Disordered" evidence="1">
    <location>
        <begin position="149"/>
        <end position="205"/>
    </location>
</feature>
<feature type="compositionally biased region" description="Polar residues" evidence="1">
    <location>
        <begin position="75"/>
        <end position="85"/>
    </location>
</feature>
<protein>
    <submittedName>
        <fullName evidence="2">Uncharacterized protein</fullName>
    </submittedName>
</protein>
<keyword evidence="3" id="KW-1185">Reference proteome</keyword>
<dbReference type="Proteomes" id="UP001066276">
    <property type="component" value="Chromosome 5"/>
</dbReference>
<dbReference type="AlphaFoldDB" id="A0AAV7RM47"/>
<feature type="region of interest" description="Disordered" evidence="1">
    <location>
        <begin position="74"/>
        <end position="128"/>
    </location>
</feature>
<feature type="compositionally biased region" description="Basic and acidic residues" evidence="1">
    <location>
        <begin position="149"/>
        <end position="171"/>
    </location>
</feature>
<name>A0AAV7RM47_PLEWA</name>